<accession>A0ABU9EBA1</accession>
<dbReference type="RefSeq" id="WP_405280705.1">
    <property type="nucleotide sequence ID" value="NZ_CP144380.1"/>
</dbReference>
<dbReference type="Gene3D" id="3.10.129.10">
    <property type="entry name" value="Hotdog Thioesterase"/>
    <property type="match status" value="1"/>
</dbReference>
<dbReference type="InterPro" id="IPR029069">
    <property type="entry name" value="HotDog_dom_sf"/>
</dbReference>
<name>A0ABU9EBA1_9BACT</name>
<dbReference type="EMBL" id="JBBHLI010000008">
    <property type="protein sequence ID" value="MEK9502004.1"/>
    <property type="molecule type" value="Genomic_DNA"/>
</dbReference>
<keyword evidence="3" id="KW-1185">Reference proteome</keyword>
<comment type="caution">
    <text evidence="2">The sequence shown here is derived from an EMBL/GenBank/DDBJ whole genome shotgun (WGS) entry which is preliminary data.</text>
</comment>
<dbReference type="SUPFAM" id="SSF54637">
    <property type="entry name" value="Thioesterase/thiol ester dehydrase-isomerase"/>
    <property type="match status" value="1"/>
</dbReference>
<dbReference type="InterPro" id="IPR012660">
    <property type="entry name" value="YiiD_C"/>
</dbReference>
<protein>
    <submittedName>
        <fullName evidence="2">YiiD C-terminal domain-containing protein</fullName>
    </submittedName>
</protein>
<gene>
    <name evidence="2" type="ORF">WI372_13505</name>
</gene>
<evidence type="ECO:0000313" key="3">
    <source>
        <dbReference type="Proteomes" id="UP001484239"/>
    </source>
</evidence>
<dbReference type="NCBIfam" id="TIGR02447">
    <property type="entry name" value="yiiD_Cterm"/>
    <property type="match status" value="1"/>
</dbReference>
<evidence type="ECO:0000259" key="1">
    <source>
        <dbReference type="Pfam" id="PF09500"/>
    </source>
</evidence>
<sequence>MSDTFPVRRLQTLLHEQIPLAREMGAEVRSWGPAGLEIEAPLAPNLNHHGTFFGGSASALGILAGWSLVHLLTLDAGLDAEIVIQRANVRYTAPAPGGMVARAMPPGPEQWGRFRRVFERRGMARLRVRIVLMCAGTEVASLEAAYAAVGASP</sequence>
<feature type="domain" description="Thioesterase putative" evidence="1">
    <location>
        <begin position="8"/>
        <end position="148"/>
    </location>
</feature>
<evidence type="ECO:0000313" key="2">
    <source>
        <dbReference type="EMBL" id="MEK9502004.1"/>
    </source>
</evidence>
<reference evidence="2 3" key="1">
    <citation type="submission" date="2024-02" db="EMBL/GenBank/DDBJ databases">
        <title>A novel Gemmatimonadota bacterium.</title>
        <authorList>
            <person name="Du Z.-J."/>
            <person name="Ye Y.-Q."/>
        </authorList>
    </citation>
    <scope>NUCLEOTIDE SEQUENCE [LARGE SCALE GENOMIC DNA]</scope>
    <source>
        <strain evidence="2 3">DH-20</strain>
    </source>
</reference>
<dbReference type="Proteomes" id="UP001484239">
    <property type="component" value="Unassembled WGS sequence"/>
</dbReference>
<organism evidence="2 3">
    <name type="scientific">Gaopeijia maritima</name>
    <dbReference type="NCBI Taxonomy" id="3119007"/>
    <lineage>
        <taxon>Bacteria</taxon>
        <taxon>Pseudomonadati</taxon>
        <taxon>Gemmatimonadota</taxon>
        <taxon>Longimicrobiia</taxon>
        <taxon>Gaopeijiales</taxon>
        <taxon>Gaopeijiaceae</taxon>
        <taxon>Gaopeijia</taxon>
    </lineage>
</organism>
<proteinExistence type="predicted"/>
<dbReference type="Pfam" id="PF09500">
    <property type="entry name" value="YiiD_C"/>
    <property type="match status" value="1"/>
</dbReference>